<protein>
    <recommendedName>
        <fullName evidence="1">Isochorismatase-like domain-containing protein</fullName>
    </recommendedName>
</protein>
<dbReference type="Pfam" id="PF00857">
    <property type="entry name" value="Isochorismatase"/>
    <property type="match status" value="1"/>
</dbReference>
<accession>A0A1S6HQ52</accession>
<sequence length="93" mass="10288">MKLQINSFRSTELHFFLKALNVEKLVIVGVMSHMCIDAVTQTVMDLGYYHVEDDACSTLELEFNGVTVPVNHAFMTASQFGCCNVGSTENHSA</sequence>
<dbReference type="STRING" id="225848.Sps_02468"/>
<organism evidence="2 3">
    <name type="scientific">Shewanella psychrophila</name>
    <dbReference type="NCBI Taxonomy" id="225848"/>
    <lineage>
        <taxon>Bacteria</taxon>
        <taxon>Pseudomonadati</taxon>
        <taxon>Pseudomonadota</taxon>
        <taxon>Gammaproteobacteria</taxon>
        <taxon>Alteromonadales</taxon>
        <taxon>Shewanellaceae</taxon>
        <taxon>Shewanella</taxon>
    </lineage>
</organism>
<feature type="domain" description="Isochorismatase-like" evidence="1">
    <location>
        <begin position="2"/>
        <end position="62"/>
    </location>
</feature>
<name>A0A1S6HQ52_9GAMM</name>
<evidence type="ECO:0000259" key="1">
    <source>
        <dbReference type="Pfam" id="PF00857"/>
    </source>
</evidence>
<dbReference type="KEGG" id="spsw:Sps_02468"/>
<evidence type="ECO:0000313" key="2">
    <source>
        <dbReference type="EMBL" id="AQS37622.1"/>
    </source>
</evidence>
<dbReference type="RefSeq" id="WP_335695445.1">
    <property type="nucleotide sequence ID" value="NZ_CP014782.1"/>
</dbReference>
<dbReference type="AlphaFoldDB" id="A0A1S6HQ52"/>
<dbReference type="SUPFAM" id="SSF52499">
    <property type="entry name" value="Isochorismatase-like hydrolases"/>
    <property type="match status" value="1"/>
</dbReference>
<gene>
    <name evidence="2" type="ORF">Sps_02468</name>
</gene>
<dbReference type="Gene3D" id="3.40.50.850">
    <property type="entry name" value="Isochorismatase-like"/>
    <property type="match status" value="1"/>
</dbReference>
<reference evidence="2 3" key="1">
    <citation type="submission" date="2016-03" db="EMBL/GenBank/DDBJ databases">
        <title>Complete genome sequence of Shewanella psychrophila WP2, a deep sea bacterium isolated from west Pacific sediment.</title>
        <authorList>
            <person name="Xu G."/>
            <person name="Jian H."/>
        </authorList>
    </citation>
    <scope>NUCLEOTIDE SEQUENCE [LARGE SCALE GENOMIC DNA]</scope>
    <source>
        <strain evidence="2 3">WP2</strain>
    </source>
</reference>
<proteinExistence type="predicted"/>
<dbReference type="InterPro" id="IPR036380">
    <property type="entry name" value="Isochorismatase-like_sf"/>
</dbReference>
<dbReference type="Proteomes" id="UP000189545">
    <property type="component" value="Chromosome"/>
</dbReference>
<keyword evidence="3" id="KW-1185">Reference proteome</keyword>
<dbReference type="InterPro" id="IPR000868">
    <property type="entry name" value="Isochorismatase-like_dom"/>
</dbReference>
<dbReference type="EMBL" id="CP014782">
    <property type="protein sequence ID" value="AQS37622.1"/>
    <property type="molecule type" value="Genomic_DNA"/>
</dbReference>
<evidence type="ECO:0000313" key="3">
    <source>
        <dbReference type="Proteomes" id="UP000189545"/>
    </source>
</evidence>